<gene>
    <name evidence="3" type="ORF">VMCG_09744</name>
</gene>
<dbReference type="InterPro" id="IPR046497">
    <property type="entry name" value="DUF6590"/>
</dbReference>
<accession>A0A423VHA0</accession>
<comment type="caution">
    <text evidence="3">The sequence shown here is derived from an EMBL/GenBank/DDBJ whole genome shotgun (WGS) entry which is preliminary data.</text>
</comment>
<evidence type="ECO:0000259" key="2">
    <source>
        <dbReference type="Pfam" id="PF20233"/>
    </source>
</evidence>
<feature type="domain" description="DUF6590" evidence="2">
    <location>
        <begin position="235"/>
        <end position="351"/>
    </location>
</feature>
<organism evidence="3 4">
    <name type="scientific">Cytospora schulzeri</name>
    <dbReference type="NCBI Taxonomy" id="448051"/>
    <lineage>
        <taxon>Eukaryota</taxon>
        <taxon>Fungi</taxon>
        <taxon>Dikarya</taxon>
        <taxon>Ascomycota</taxon>
        <taxon>Pezizomycotina</taxon>
        <taxon>Sordariomycetes</taxon>
        <taxon>Sordariomycetidae</taxon>
        <taxon>Diaporthales</taxon>
        <taxon>Cytosporaceae</taxon>
        <taxon>Cytospora</taxon>
    </lineage>
</organism>
<reference evidence="3 4" key="1">
    <citation type="submission" date="2015-09" db="EMBL/GenBank/DDBJ databases">
        <title>Host preference determinants of Valsa canker pathogens revealed by comparative genomics.</title>
        <authorList>
            <person name="Yin Z."/>
            <person name="Huang L."/>
        </authorList>
    </citation>
    <scope>NUCLEOTIDE SEQUENCE [LARGE SCALE GENOMIC DNA]</scope>
    <source>
        <strain evidence="3 4">03-1</strain>
    </source>
</reference>
<evidence type="ECO:0000256" key="1">
    <source>
        <dbReference type="SAM" id="MobiDB-lite"/>
    </source>
</evidence>
<feature type="region of interest" description="Disordered" evidence="1">
    <location>
        <begin position="88"/>
        <end position="156"/>
    </location>
</feature>
<evidence type="ECO:0000313" key="3">
    <source>
        <dbReference type="EMBL" id="ROV90367.1"/>
    </source>
</evidence>
<dbReference type="OrthoDB" id="5232913at2759"/>
<dbReference type="AlphaFoldDB" id="A0A423VHA0"/>
<protein>
    <recommendedName>
        <fullName evidence="2">DUF6590 domain-containing protein</fullName>
    </recommendedName>
</protein>
<dbReference type="EMBL" id="LKEA01000063">
    <property type="protein sequence ID" value="ROV90367.1"/>
    <property type="molecule type" value="Genomic_DNA"/>
</dbReference>
<sequence length="378" mass="42342">MPVQSPDAPENGINWTPSLTIRAKNFTTRNLRLSTSDLRSLYNWSGNHTHDQSFGHFGHQEARRRCGDTLPAYRRPGEALLARIRTPIEESRCSSSPTSLPSSQGAGLIGSSFEEEEDHWSTSSDESPSDDGVVQSQDPVTPTANHHHHPLPPPEECEVDIEVGLEMTSTSSRITTTTTTTESMPQRVANMGGDGIDLVEWGDGRAEHRPRSGGDFFHPGRVVNPFSGNNDELDRRTLVVLSTTNNGYAECLALCRHPDHSGEERANFYNAHAAVYSSGEPPPPPPPASTCDGEMGRRKRTNEAIEIRFKSPRFRMQDSCYVNFEHTWTIRPDFPVMDLGYVRKDQRRRLMEMHAEIQVDLFNRNIKEHGLGEKLKLS</sequence>
<evidence type="ECO:0000313" key="4">
    <source>
        <dbReference type="Proteomes" id="UP000283895"/>
    </source>
</evidence>
<feature type="region of interest" description="Disordered" evidence="1">
    <location>
        <begin position="276"/>
        <end position="297"/>
    </location>
</feature>
<feature type="compositionally biased region" description="Polar residues" evidence="1">
    <location>
        <begin position="134"/>
        <end position="144"/>
    </location>
</feature>
<name>A0A423VHA0_9PEZI</name>
<proteinExistence type="predicted"/>
<feature type="compositionally biased region" description="Low complexity" evidence="1">
    <location>
        <begin position="93"/>
        <end position="103"/>
    </location>
</feature>
<dbReference type="Proteomes" id="UP000283895">
    <property type="component" value="Unassembled WGS sequence"/>
</dbReference>
<keyword evidence="4" id="KW-1185">Reference proteome</keyword>
<dbReference type="Pfam" id="PF20233">
    <property type="entry name" value="DUF6590"/>
    <property type="match status" value="1"/>
</dbReference>